<evidence type="ECO:0000256" key="7">
    <source>
        <dbReference type="PIRSR" id="PIRSR602137-50"/>
    </source>
</evidence>
<dbReference type="GO" id="GO:0071555">
    <property type="term" value="P:cell wall organization"/>
    <property type="evidence" value="ECO:0007669"/>
    <property type="project" value="TreeGrafter"/>
</dbReference>
<dbReference type="InterPro" id="IPR050515">
    <property type="entry name" value="Beta-lactam/transpept"/>
</dbReference>
<reference evidence="10 11" key="1">
    <citation type="journal article" date="2018" name="Plant Biotechnol. Rep.">
        <title>Diversity and antifungal activity of endophytic bacteria associated with Panax ginseng seedlings.</title>
        <authorList>
            <person name="Park J.M."/>
            <person name="Hong C.E."/>
            <person name="Jo S.H."/>
        </authorList>
    </citation>
    <scope>NUCLEOTIDE SEQUENCE [LARGE SCALE GENOMIC DNA]</scope>
    <source>
        <strain evidence="10 11">PgKB20</strain>
    </source>
</reference>
<evidence type="ECO:0000256" key="1">
    <source>
        <dbReference type="ARBA" id="ARBA00001526"/>
    </source>
</evidence>
<evidence type="ECO:0000256" key="2">
    <source>
        <dbReference type="ARBA" id="ARBA00007898"/>
    </source>
</evidence>
<comment type="catalytic activity">
    <reaction evidence="1 8">
        <text>a beta-lactam + H2O = a substituted beta-amino acid</text>
        <dbReference type="Rhea" id="RHEA:20401"/>
        <dbReference type="ChEBI" id="CHEBI:15377"/>
        <dbReference type="ChEBI" id="CHEBI:35627"/>
        <dbReference type="ChEBI" id="CHEBI:140347"/>
        <dbReference type="EC" id="3.5.2.6"/>
    </reaction>
</comment>
<sequence length="282" mass="32380">MSHHSGMLQSIDIIGKGAIFLKKKHMKWLFSGFMLMALCIGQPSSSEGTSPAWSVDEFMKDREGTFVIQEVKEKSPWVYNKKRANKRFAPQSTFKVANALIGLQTGAVRDEYDIKYWDGVKREIDNWNKDHTLGSGMRDSVVWYYQAMARDIGEERMNHWVKAIHYGNEDISGGIDQFWLSSTLKISPIEQVHFLKQLYEESLPFDLSVMRTVKRMMIQEEEKHATLYGKTGSGSGIGWYAGFIKHENKTYIFATNIEGTGLEAKEITYRILKKYHLIEASV</sequence>
<keyword evidence="5 8" id="KW-0378">Hydrolase</keyword>
<evidence type="ECO:0000256" key="3">
    <source>
        <dbReference type="ARBA" id="ARBA00012865"/>
    </source>
</evidence>
<accession>A0A5C0WKZ1</accession>
<evidence type="ECO:0000256" key="5">
    <source>
        <dbReference type="ARBA" id="ARBA00022801"/>
    </source>
</evidence>
<dbReference type="InterPro" id="IPR012338">
    <property type="entry name" value="Beta-lactam/transpept-like"/>
</dbReference>
<evidence type="ECO:0000256" key="6">
    <source>
        <dbReference type="ARBA" id="ARBA00023251"/>
    </source>
</evidence>
<proteinExistence type="inferred from homology"/>
<dbReference type="SUPFAM" id="SSF56601">
    <property type="entry name" value="beta-lactamase/transpeptidase-like"/>
    <property type="match status" value="1"/>
</dbReference>
<feature type="active site" description="Acyl-ester intermediate" evidence="7">
    <location>
        <position position="92"/>
    </location>
</feature>
<gene>
    <name evidence="10" type="primary">ybxI</name>
    <name evidence="10" type="ORF">FX981_02949</name>
</gene>
<keyword evidence="11" id="KW-1185">Reference proteome</keyword>
<evidence type="ECO:0000256" key="4">
    <source>
        <dbReference type="ARBA" id="ARBA00022729"/>
    </source>
</evidence>
<keyword evidence="6 8" id="KW-0046">Antibiotic resistance</keyword>
<dbReference type="GO" id="GO:0008800">
    <property type="term" value="F:beta-lactamase activity"/>
    <property type="evidence" value="ECO:0007669"/>
    <property type="project" value="UniProtKB-UniRule"/>
</dbReference>
<dbReference type="NCBIfam" id="NF012098">
    <property type="entry name" value="blaBPU"/>
    <property type="match status" value="1"/>
</dbReference>
<dbReference type="GO" id="GO:0017001">
    <property type="term" value="P:antibiotic catabolic process"/>
    <property type="evidence" value="ECO:0007669"/>
    <property type="project" value="InterPro"/>
</dbReference>
<dbReference type="Gene3D" id="3.40.710.10">
    <property type="entry name" value="DD-peptidase/beta-lactamase superfamily"/>
    <property type="match status" value="1"/>
</dbReference>
<protein>
    <recommendedName>
        <fullName evidence="3 8">Beta-lactamase</fullName>
        <ecNumber evidence="3 8">3.5.2.6</ecNumber>
    </recommendedName>
</protein>
<dbReference type="NCBIfam" id="NF012161">
    <property type="entry name" value="bla_class_D_main"/>
    <property type="match status" value="1"/>
</dbReference>
<name>A0A5C0WKZ1_BACIA</name>
<organism evidence="10 11">
    <name type="scientific">Bacillus safensis</name>
    <dbReference type="NCBI Taxonomy" id="561879"/>
    <lineage>
        <taxon>Bacteria</taxon>
        <taxon>Bacillati</taxon>
        <taxon>Bacillota</taxon>
        <taxon>Bacilli</taxon>
        <taxon>Bacillales</taxon>
        <taxon>Bacillaceae</taxon>
        <taxon>Bacillus</taxon>
    </lineage>
</organism>
<dbReference type="PANTHER" id="PTHR30627:SF6">
    <property type="entry name" value="BETA-LACTAMASE YBXI-RELATED"/>
    <property type="match status" value="1"/>
</dbReference>
<dbReference type="Proteomes" id="UP000325032">
    <property type="component" value="Chromosome"/>
</dbReference>
<keyword evidence="4" id="KW-0732">Signal</keyword>
<feature type="domain" description="Penicillin-binding protein transpeptidase" evidence="9">
    <location>
        <begin position="78"/>
        <end position="264"/>
    </location>
</feature>
<dbReference type="EMBL" id="CP043404">
    <property type="protein sequence ID" value="QEK64680.1"/>
    <property type="molecule type" value="Genomic_DNA"/>
</dbReference>
<evidence type="ECO:0000256" key="8">
    <source>
        <dbReference type="RuleBase" id="RU361140"/>
    </source>
</evidence>
<dbReference type="InterPro" id="IPR001460">
    <property type="entry name" value="PCN-bd_Tpept"/>
</dbReference>
<dbReference type="AlphaFoldDB" id="A0A5C0WKZ1"/>
<dbReference type="GO" id="GO:0046677">
    <property type="term" value="P:response to antibiotic"/>
    <property type="evidence" value="ECO:0007669"/>
    <property type="project" value="UniProtKB-UniRule"/>
</dbReference>
<evidence type="ECO:0000313" key="11">
    <source>
        <dbReference type="Proteomes" id="UP000325032"/>
    </source>
</evidence>
<comment type="similarity">
    <text evidence="2 8">Belongs to the class-D beta-lactamase family.</text>
</comment>
<dbReference type="GO" id="GO:0008658">
    <property type="term" value="F:penicillin binding"/>
    <property type="evidence" value="ECO:0007669"/>
    <property type="project" value="InterPro"/>
</dbReference>
<dbReference type="PROSITE" id="PS00337">
    <property type="entry name" value="BETA_LACTAMASE_D"/>
    <property type="match status" value="1"/>
</dbReference>
<feature type="modified residue" description="N6-carboxylysine" evidence="7">
    <location>
        <position position="95"/>
    </location>
</feature>
<evidence type="ECO:0000313" key="10">
    <source>
        <dbReference type="EMBL" id="QEK64680.1"/>
    </source>
</evidence>
<dbReference type="GO" id="GO:0005886">
    <property type="term" value="C:plasma membrane"/>
    <property type="evidence" value="ECO:0007669"/>
    <property type="project" value="TreeGrafter"/>
</dbReference>
<dbReference type="Pfam" id="PF00905">
    <property type="entry name" value="Transpeptidase"/>
    <property type="match status" value="1"/>
</dbReference>
<dbReference type="PANTHER" id="PTHR30627">
    <property type="entry name" value="PEPTIDOGLYCAN D,D-TRANSPEPTIDASE"/>
    <property type="match status" value="1"/>
</dbReference>
<dbReference type="InterPro" id="IPR002137">
    <property type="entry name" value="Beta-lactam_class-D_AS"/>
</dbReference>
<dbReference type="EC" id="3.5.2.6" evidence="3 8"/>
<evidence type="ECO:0000259" key="9">
    <source>
        <dbReference type="Pfam" id="PF00905"/>
    </source>
</evidence>